<dbReference type="PATRIC" id="fig|1302649.3.peg.2026"/>
<dbReference type="EMBL" id="JPVU01000225">
    <property type="protein sequence ID" value="KFN90171.1"/>
    <property type="molecule type" value="Genomic_DNA"/>
</dbReference>
<dbReference type="Proteomes" id="UP000029380">
    <property type="component" value="Unassembled WGS sequence"/>
</dbReference>
<sequence>MFTKASVISVQIRKVFYPFIIAKAKDGHYLYLNLTSTERKDSVFWEVMLRISQANLWLPLDKNTYQLLESDWLSV</sequence>
<evidence type="ECO:0000313" key="1">
    <source>
        <dbReference type="EMBL" id="KFN90171.1"/>
    </source>
</evidence>
<gene>
    <name evidence="1" type="ORF">TMUPMC115_2029</name>
</gene>
<reference evidence="1 2" key="1">
    <citation type="submission" date="2014-08" db="EMBL/GenBank/DDBJ databases">
        <title>Genome sequence of Tetragenococcus muriaticus.</title>
        <authorList>
            <person name="Chuea-nongthon C."/>
            <person name="Rodtong S."/>
            <person name="Yongsawatdigul J."/>
            <person name="Steele J.L."/>
            <person name="Liu X.-y."/>
            <person name="Speers J."/>
            <person name="Glasner J.D."/>
            <person name="Neeno-Eckwall E.C."/>
        </authorList>
    </citation>
    <scope>NUCLEOTIDE SEQUENCE [LARGE SCALE GENOMIC DNA]</scope>
    <source>
        <strain evidence="1 2">PMC-11-5</strain>
    </source>
</reference>
<dbReference type="AlphaFoldDB" id="A0A091BX11"/>
<organism evidence="1 2">
    <name type="scientific">Tetragenococcus muriaticus PMC-11-5</name>
    <dbReference type="NCBI Taxonomy" id="1302649"/>
    <lineage>
        <taxon>Bacteria</taxon>
        <taxon>Bacillati</taxon>
        <taxon>Bacillota</taxon>
        <taxon>Bacilli</taxon>
        <taxon>Lactobacillales</taxon>
        <taxon>Enterococcaceae</taxon>
        <taxon>Tetragenococcus</taxon>
    </lineage>
</organism>
<name>A0A091BX11_9ENTE</name>
<comment type="caution">
    <text evidence="1">The sequence shown here is derived from an EMBL/GenBank/DDBJ whole genome shotgun (WGS) entry which is preliminary data.</text>
</comment>
<proteinExistence type="predicted"/>
<dbReference type="RefSeq" id="WP_028789723.1">
    <property type="nucleotide sequence ID" value="NZ_JPVU01000225.1"/>
</dbReference>
<protein>
    <submittedName>
        <fullName evidence="1">Uncharacterized protein</fullName>
    </submittedName>
</protein>
<accession>A0A091BX11</accession>
<dbReference type="OrthoDB" id="2156798at2"/>
<evidence type="ECO:0000313" key="2">
    <source>
        <dbReference type="Proteomes" id="UP000029380"/>
    </source>
</evidence>